<gene>
    <name evidence="1" type="ORF">EDC28_103447</name>
</gene>
<protein>
    <submittedName>
        <fullName evidence="1">Uncharacterized protein</fullName>
    </submittedName>
</protein>
<accession>A0A3N1PPT1</accession>
<evidence type="ECO:0000313" key="2">
    <source>
        <dbReference type="Proteomes" id="UP000268033"/>
    </source>
</evidence>
<proteinExistence type="predicted"/>
<sequence length="130" mass="14915">MKFDNRYIIEIGSLIIQSDDLTTEDWDSVSIIFDVGEGHVANSGFIYLGNDVEPCIAEIDDEPVAIDNKVIEFREHIESVSGHKFKQLLVQIERGSGKIKIDFEFDNHERWKITPSNINEIKGYLKPNFD</sequence>
<dbReference type="Proteomes" id="UP000268033">
    <property type="component" value="Unassembled WGS sequence"/>
</dbReference>
<dbReference type="RefSeq" id="WP_123421200.1">
    <property type="nucleotide sequence ID" value="NZ_RJUL01000003.1"/>
</dbReference>
<dbReference type="InterPro" id="IPR036170">
    <property type="entry name" value="YezG-like_sf"/>
</dbReference>
<organism evidence="1 2">
    <name type="scientific">Gallaecimonas pentaromativorans</name>
    <dbReference type="NCBI Taxonomy" id="584787"/>
    <lineage>
        <taxon>Bacteria</taxon>
        <taxon>Pseudomonadati</taxon>
        <taxon>Pseudomonadota</taxon>
        <taxon>Gammaproteobacteria</taxon>
        <taxon>Enterobacterales</taxon>
        <taxon>Gallaecimonadaceae</taxon>
        <taxon>Gallaecimonas</taxon>
    </lineage>
</organism>
<dbReference type="SUPFAM" id="SSF160424">
    <property type="entry name" value="BH3703-like"/>
    <property type="match status" value="1"/>
</dbReference>
<keyword evidence="2" id="KW-1185">Reference proteome</keyword>
<reference evidence="1 2" key="1">
    <citation type="submission" date="2018-11" db="EMBL/GenBank/DDBJ databases">
        <title>Genomic Encyclopedia of Type Strains, Phase IV (KMG-IV): sequencing the most valuable type-strain genomes for metagenomic binning, comparative biology and taxonomic classification.</title>
        <authorList>
            <person name="Goeker M."/>
        </authorList>
    </citation>
    <scope>NUCLEOTIDE SEQUENCE [LARGE SCALE GENOMIC DNA]</scope>
    <source>
        <strain evidence="1 2">DSM 21945</strain>
    </source>
</reference>
<evidence type="ECO:0000313" key="1">
    <source>
        <dbReference type="EMBL" id="ROQ28850.1"/>
    </source>
</evidence>
<dbReference type="EMBL" id="RJUL01000003">
    <property type="protein sequence ID" value="ROQ28850.1"/>
    <property type="molecule type" value="Genomic_DNA"/>
</dbReference>
<dbReference type="AlphaFoldDB" id="A0A3N1PPT1"/>
<dbReference type="STRING" id="584787.GCA_001247655_02380"/>
<comment type="caution">
    <text evidence="1">The sequence shown here is derived from an EMBL/GenBank/DDBJ whole genome shotgun (WGS) entry which is preliminary data.</text>
</comment>
<name>A0A3N1PPT1_9GAMM</name>